<dbReference type="GO" id="GO:0000105">
    <property type="term" value="P:L-histidine biosynthetic process"/>
    <property type="evidence" value="ECO:0007669"/>
    <property type="project" value="UniProtKB-UniRule"/>
</dbReference>
<dbReference type="AlphaFoldDB" id="A0A840DGR6"/>
<comment type="catalytic activity">
    <reaction evidence="2">
        <text>1-(5-phospho-beta-D-ribosyl)-ATP + H2O = 1-(5-phospho-beta-D-ribosyl)-5'-AMP + diphosphate + H(+)</text>
        <dbReference type="Rhea" id="RHEA:22828"/>
        <dbReference type="ChEBI" id="CHEBI:15377"/>
        <dbReference type="ChEBI" id="CHEBI:15378"/>
        <dbReference type="ChEBI" id="CHEBI:33019"/>
        <dbReference type="ChEBI" id="CHEBI:59457"/>
        <dbReference type="ChEBI" id="CHEBI:73183"/>
        <dbReference type="EC" id="3.6.1.31"/>
    </reaction>
</comment>
<protein>
    <recommendedName>
        <fullName evidence="12">Phosphoribosyl-AMP cyclohydrolase</fullName>
        <shortName evidence="12">PRA-CH</shortName>
        <ecNumber evidence="12">3.5.4.19</ecNumber>
    </recommendedName>
</protein>
<evidence type="ECO:0000256" key="5">
    <source>
        <dbReference type="ARBA" id="ARBA00007731"/>
    </source>
</evidence>
<dbReference type="PANTHER" id="PTHR42945">
    <property type="entry name" value="HISTIDINE BIOSYNTHESIS BIFUNCTIONAL PROTEIN"/>
    <property type="match status" value="1"/>
</dbReference>
<evidence type="ECO:0000256" key="11">
    <source>
        <dbReference type="ARBA" id="ARBA00023102"/>
    </source>
</evidence>
<evidence type="ECO:0000256" key="9">
    <source>
        <dbReference type="ARBA" id="ARBA00022801"/>
    </source>
</evidence>
<dbReference type="GO" id="GO:0004636">
    <property type="term" value="F:phosphoribosyl-ATP diphosphatase activity"/>
    <property type="evidence" value="ECO:0007669"/>
    <property type="project" value="UniProtKB-EC"/>
</dbReference>
<dbReference type="RefSeq" id="WP_183304875.1">
    <property type="nucleotide sequence ID" value="NZ_JACIFD010000012.1"/>
</dbReference>
<comment type="caution">
    <text evidence="14">The sequence shown here is derived from an EMBL/GenBank/DDBJ whole genome shotgun (WGS) entry which is preliminary data.</text>
</comment>
<keyword evidence="11 12" id="KW-0368">Histidine biosynthesis</keyword>
<comment type="cofactor">
    <cofactor evidence="12">
        <name>Mg(2+)</name>
        <dbReference type="ChEBI" id="CHEBI:18420"/>
    </cofactor>
    <text evidence="12">Binds 1 Mg(2+) ion per subunit.</text>
</comment>
<keyword evidence="10 12" id="KW-0460">Magnesium</keyword>
<evidence type="ECO:0000313" key="15">
    <source>
        <dbReference type="Proteomes" id="UP000571183"/>
    </source>
</evidence>
<dbReference type="GO" id="GO:0004635">
    <property type="term" value="F:phosphoribosyl-AMP cyclohydrolase activity"/>
    <property type="evidence" value="ECO:0007669"/>
    <property type="project" value="UniProtKB-UniRule"/>
</dbReference>
<dbReference type="PANTHER" id="PTHR42945:SF1">
    <property type="entry name" value="HISTIDINE BIOSYNTHESIS BIFUNCTIONAL PROTEIN HIS7"/>
    <property type="match status" value="1"/>
</dbReference>
<evidence type="ECO:0000256" key="3">
    <source>
        <dbReference type="ARBA" id="ARBA00005169"/>
    </source>
</evidence>
<dbReference type="Gene3D" id="3.10.20.810">
    <property type="entry name" value="Phosphoribosyl-AMP cyclohydrolase"/>
    <property type="match status" value="1"/>
</dbReference>
<gene>
    <name evidence="12" type="primary">hisI</name>
    <name evidence="14" type="ORF">F5897_001253</name>
</gene>
<dbReference type="InterPro" id="IPR002496">
    <property type="entry name" value="PRib_AMP_CycHydrolase_dom"/>
</dbReference>
<comment type="pathway">
    <text evidence="4">Amino-acid biosynthesis; L-histidine biosynthesis; L-histidine from 5-phospho-alpha-D-ribose 1-diphosphate: step 2/9.</text>
</comment>
<feature type="binding site" evidence="12">
    <location>
        <position position="84"/>
    </location>
    <ligand>
        <name>Mg(2+)</name>
        <dbReference type="ChEBI" id="CHEBI:18420"/>
    </ligand>
</feature>
<evidence type="ECO:0000256" key="1">
    <source>
        <dbReference type="ARBA" id="ARBA00000024"/>
    </source>
</evidence>
<keyword evidence="8 12" id="KW-0028">Amino-acid biosynthesis</keyword>
<dbReference type="Proteomes" id="UP000571183">
    <property type="component" value="Unassembled WGS sequence"/>
</dbReference>
<evidence type="ECO:0000259" key="13">
    <source>
        <dbReference type="Pfam" id="PF01502"/>
    </source>
</evidence>
<evidence type="ECO:0000256" key="4">
    <source>
        <dbReference type="ARBA" id="ARBA00005204"/>
    </source>
</evidence>
<comment type="function">
    <text evidence="12">Catalyzes the hydrolysis of the adenine ring of phosphoribosyl-AMP.</text>
</comment>
<keyword evidence="15" id="KW-1185">Reference proteome</keyword>
<keyword evidence="7 12" id="KW-0963">Cytoplasm</keyword>
<feature type="binding site" evidence="12">
    <location>
        <position position="104"/>
    </location>
    <ligand>
        <name>Zn(2+)</name>
        <dbReference type="ChEBI" id="CHEBI:29105"/>
        <note>ligand shared between dimeric partners</note>
    </ligand>
</feature>
<keyword evidence="9 12" id="KW-0378">Hydrolase</keyword>
<evidence type="ECO:0000256" key="12">
    <source>
        <dbReference type="HAMAP-Rule" id="MF_01021"/>
    </source>
</evidence>
<comment type="pathway">
    <text evidence="3 12">Amino-acid biosynthesis; L-histidine biosynthesis; L-histidine from 5-phospho-alpha-D-ribose 1-diphosphate: step 3/9.</text>
</comment>
<feature type="domain" description="Phosphoribosyl-AMP cyclohydrolase" evidence="13">
    <location>
        <begin position="33"/>
        <end position="106"/>
    </location>
</feature>
<keyword evidence="12" id="KW-0479">Metal-binding</keyword>
<accession>A0A840DGR6</accession>
<evidence type="ECO:0000256" key="10">
    <source>
        <dbReference type="ARBA" id="ARBA00022842"/>
    </source>
</evidence>
<comment type="catalytic activity">
    <reaction evidence="1 12">
        <text>1-(5-phospho-beta-D-ribosyl)-5'-AMP + H2O = 1-(5-phospho-beta-D-ribosyl)-5-[(5-phospho-beta-D-ribosylamino)methylideneamino]imidazole-4-carboxamide</text>
        <dbReference type="Rhea" id="RHEA:20049"/>
        <dbReference type="ChEBI" id="CHEBI:15377"/>
        <dbReference type="ChEBI" id="CHEBI:58435"/>
        <dbReference type="ChEBI" id="CHEBI:59457"/>
        <dbReference type="EC" id="3.5.4.19"/>
    </reaction>
</comment>
<keyword evidence="12" id="KW-0862">Zinc</keyword>
<comment type="similarity">
    <text evidence="6">In the N-terminal section; belongs to the PRA-CH family.</text>
</comment>
<dbReference type="HAMAP" id="MF_01021">
    <property type="entry name" value="HisI"/>
    <property type="match status" value="1"/>
</dbReference>
<reference evidence="14 15" key="1">
    <citation type="submission" date="2020-08" db="EMBL/GenBank/DDBJ databases">
        <title>Sequencing the genomes of 1000 actinobacteria strains.</title>
        <authorList>
            <person name="Klenk H.-P."/>
        </authorList>
    </citation>
    <scope>NUCLEOTIDE SEQUENCE [LARGE SCALE GENOMIC DNA]</scope>
    <source>
        <strain evidence="14 15">DSM 27064</strain>
    </source>
</reference>
<dbReference type="InterPro" id="IPR038019">
    <property type="entry name" value="PRib_AMP_CycHydrolase_sf"/>
</dbReference>
<evidence type="ECO:0000313" key="14">
    <source>
        <dbReference type="EMBL" id="MBB4071930.1"/>
    </source>
</evidence>
<feature type="binding site" evidence="12">
    <location>
        <position position="80"/>
    </location>
    <ligand>
        <name>Mg(2+)</name>
        <dbReference type="ChEBI" id="CHEBI:18420"/>
    </ligand>
</feature>
<organism evidence="14 15">
    <name type="scientific">Canibacter oris</name>
    <dbReference type="NCBI Taxonomy" id="1365628"/>
    <lineage>
        <taxon>Bacteria</taxon>
        <taxon>Bacillati</taxon>
        <taxon>Actinomycetota</taxon>
        <taxon>Actinomycetes</taxon>
        <taxon>Micrococcales</taxon>
        <taxon>Microbacteriaceae</taxon>
        <taxon>Canibacter</taxon>
    </lineage>
</organism>
<evidence type="ECO:0000256" key="6">
    <source>
        <dbReference type="ARBA" id="ARBA00008299"/>
    </source>
</evidence>
<name>A0A840DGR6_9MICO</name>
<dbReference type="Pfam" id="PF01502">
    <property type="entry name" value="PRA-CH"/>
    <property type="match status" value="1"/>
</dbReference>
<dbReference type="EC" id="3.5.4.19" evidence="12"/>
<feature type="binding site" evidence="12">
    <location>
        <position position="97"/>
    </location>
    <ligand>
        <name>Zn(2+)</name>
        <dbReference type="ChEBI" id="CHEBI:29105"/>
        <note>ligand shared between dimeric partners</note>
    </ligand>
</feature>
<dbReference type="GO" id="GO:0005737">
    <property type="term" value="C:cytoplasm"/>
    <property type="evidence" value="ECO:0007669"/>
    <property type="project" value="UniProtKB-SubCell"/>
</dbReference>
<dbReference type="GO" id="GO:0000287">
    <property type="term" value="F:magnesium ion binding"/>
    <property type="evidence" value="ECO:0007669"/>
    <property type="project" value="UniProtKB-UniRule"/>
</dbReference>
<dbReference type="EMBL" id="JACIFD010000012">
    <property type="protein sequence ID" value="MBB4071930.1"/>
    <property type="molecule type" value="Genomic_DNA"/>
</dbReference>
<evidence type="ECO:0000256" key="8">
    <source>
        <dbReference type="ARBA" id="ARBA00022605"/>
    </source>
</evidence>
<evidence type="ECO:0000256" key="2">
    <source>
        <dbReference type="ARBA" id="ARBA00001460"/>
    </source>
</evidence>
<dbReference type="SUPFAM" id="SSF141734">
    <property type="entry name" value="HisI-like"/>
    <property type="match status" value="1"/>
</dbReference>
<comment type="subcellular location">
    <subcellularLocation>
        <location evidence="12">Cytoplasm</location>
    </subcellularLocation>
</comment>
<feature type="binding site" evidence="12">
    <location>
        <position position="81"/>
    </location>
    <ligand>
        <name>Zn(2+)</name>
        <dbReference type="ChEBI" id="CHEBI:29105"/>
        <note>ligand shared between dimeric partners</note>
    </ligand>
</feature>
<dbReference type="InterPro" id="IPR026660">
    <property type="entry name" value="PRA-CH"/>
</dbReference>
<comment type="similarity">
    <text evidence="5">In the C-terminal section; belongs to the PRA-PH family.</text>
</comment>
<comment type="cofactor">
    <cofactor evidence="12">
        <name>Zn(2+)</name>
        <dbReference type="ChEBI" id="CHEBI:29105"/>
    </cofactor>
    <text evidence="12">Binds 1 zinc ion per subunit.</text>
</comment>
<dbReference type="UniPathway" id="UPA00031">
    <property type="reaction ID" value="UER00008"/>
</dbReference>
<feature type="binding site" evidence="12">
    <location>
        <position position="82"/>
    </location>
    <ligand>
        <name>Mg(2+)</name>
        <dbReference type="ChEBI" id="CHEBI:18420"/>
    </ligand>
</feature>
<dbReference type="NCBIfam" id="NF000768">
    <property type="entry name" value="PRK00051.1"/>
    <property type="match status" value="1"/>
</dbReference>
<dbReference type="GO" id="GO:0008270">
    <property type="term" value="F:zinc ion binding"/>
    <property type="evidence" value="ECO:0007669"/>
    <property type="project" value="UniProtKB-UniRule"/>
</dbReference>
<comment type="similarity">
    <text evidence="12">Belongs to the PRA-CH family.</text>
</comment>
<evidence type="ECO:0000256" key="7">
    <source>
        <dbReference type="ARBA" id="ARBA00022490"/>
    </source>
</evidence>
<sequence length="132" mass="14478">MSDIETVLPQLRFNMDGLIPVIAQDANTKEVLMLAWMNLQALQQTVATGRATYWSRSRGELWRKGDTSGHQQFVQDISYDCDGDTILLTVQQLGAACHNGTRSCFETGKITVQAASRQPAAADGTEESAEND</sequence>
<proteinExistence type="inferred from homology"/>
<dbReference type="FunFam" id="3.10.20.810:FF:000001">
    <property type="entry name" value="Histidine biosynthesis bifunctional protein HisIE"/>
    <property type="match status" value="1"/>
</dbReference>
<comment type="subunit">
    <text evidence="12">Homodimer.</text>
</comment>